<evidence type="ECO:0000313" key="2">
    <source>
        <dbReference type="EMBL" id="EEE53510.1"/>
    </source>
</evidence>
<organism evidence="2">
    <name type="scientific">Oryza sativa subsp. japonica</name>
    <name type="common">Rice</name>
    <dbReference type="NCBI Taxonomy" id="39947"/>
    <lineage>
        <taxon>Eukaryota</taxon>
        <taxon>Viridiplantae</taxon>
        <taxon>Streptophyta</taxon>
        <taxon>Embryophyta</taxon>
        <taxon>Tracheophyta</taxon>
        <taxon>Spermatophyta</taxon>
        <taxon>Magnoliopsida</taxon>
        <taxon>Liliopsida</taxon>
        <taxon>Poales</taxon>
        <taxon>Poaceae</taxon>
        <taxon>BOP clade</taxon>
        <taxon>Oryzoideae</taxon>
        <taxon>Oryzeae</taxon>
        <taxon>Oryzinae</taxon>
        <taxon>Oryza</taxon>
        <taxon>Oryza sativa</taxon>
    </lineage>
</organism>
<dbReference type="AlphaFoldDB" id="A0A8J8XSY2"/>
<dbReference type="Proteomes" id="UP000007752">
    <property type="component" value="Chromosome 12"/>
</dbReference>
<accession>A0A8J8XSY2</accession>
<proteinExistence type="predicted"/>
<reference evidence="2" key="1">
    <citation type="journal article" date="2005" name="PLoS Biol.">
        <title>The genomes of Oryza sativa: a history of duplications.</title>
        <authorList>
            <person name="Yu J."/>
            <person name="Wang J."/>
            <person name="Lin W."/>
            <person name="Li S."/>
            <person name="Li H."/>
            <person name="Zhou J."/>
            <person name="Ni P."/>
            <person name="Dong W."/>
            <person name="Hu S."/>
            <person name="Zeng C."/>
            <person name="Zhang J."/>
            <person name="Zhang Y."/>
            <person name="Li R."/>
            <person name="Xu Z."/>
            <person name="Li S."/>
            <person name="Li X."/>
            <person name="Zheng H."/>
            <person name="Cong L."/>
            <person name="Lin L."/>
            <person name="Yin J."/>
            <person name="Geng J."/>
            <person name="Li G."/>
            <person name="Shi J."/>
            <person name="Liu J."/>
            <person name="Lv H."/>
            <person name="Li J."/>
            <person name="Wang J."/>
            <person name="Deng Y."/>
            <person name="Ran L."/>
            <person name="Shi X."/>
            <person name="Wang X."/>
            <person name="Wu Q."/>
            <person name="Li C."/>
            <person name="Ren X."/>
            <person name="Wang J."/>
            <person name="Wang X."/>
            <person name="Li D."/>
            <person name="Liu D."/>
            <person name="Zhang X."/>
            <person name="Ji Z."/>
            <person name="Zhao W."/>
            <person name="Sun Y."/>
            <person name="Zhang Z."/>
            <person name="Bao J."/>
            <person name="Han Y."/>
            <person name="Dong L."/>
            <person name="Ji J."/>
            <person name="Chen P."/>
            <person name="Wu S."/>
            <person name="Liu J."/>
            <person name="Xiao Y."/>
            <person name="Bu D."/>
            <person name="Tan J."/>
            <person name="Yang L."/>
            <person name="Ye C."/>
            <person name="Zhang J."/>
            <person name="Xu J."/>
            <person name="Zhou Y."/>
            <person name="Yu Y."/>
            <person name="Zhang B."/>
            <person name="Zhuang S."/>
            <person name="Wei H."/>
            <person name="Liu B."/>
            <person name="Lei M."/>
            <person name="Yu H."/>
            <person name="Li Y."/>
            <person name="Xu H."/>
            <person name="Wei S."/>
            <person name="He X."/>
            <person name="Fang L."/>
            <person name="Zhang Z."/>
            <person name="Zhang Y."/>
            <person name="Huang X."/>
            <person name="Su Z."/>
            <person name="Tong W."/>
            <person name="Li J."/>
            <person name="Tong Z."/>
            <person name="Li S."/>
            <person name="Ye J."/>
            <person name="Wang L."/>
            <person name="Fang L."/>
            <person name="Lei T."/>
            <person name="Chen C."/>
            <person name="Chen H."/>
            <person name="Xu Z."/>
            <person name="Li H."/>
            <person name="Huang H."/>
            <person name="Zhang F."/>
            <person name="Xu H."/>
            <person name="Li N."/>
            <person name="Zhao C."/>
            <person name="Li S."/>
            <person name="Dong L."/>
            <person name="Huang Y."/>
            <person name="Li L."/>
            <person name="Xi Y."/>
            <person name="Qi Q."/>
            <person name="Li W."/>
            <person name="Zhang B."/>
            <person name="Hu W."/>
            <person name="Zhang Y."/>
            <person name="Tian X."/>
            <person name="Jiao Y."/>
            <person name="Liang X."/>
            <person name="Jin J."/>
            <person name="Gao L."/>
            <person name="Zheng W."/>
            <person name="Hao B."/>
            <person name="Liu S."/>
            <person name="Wang W."/>
            <person name="Yuan L."/>
            <person name="Cao M."/>
            <person name="McDermott J."/>
            <person name="Samudrala R."/>
            <person name="Wang J."/>
            <person name="Wong G.K."/>
            <person name="Yang H."/>
        </authorList>
    </citation>
    <scope>NUCLEOTIDE SEQUENCE [LARGE SCALE GENOMIC DNA]</scope>
</reference>
<protein>
    <submittedName>
        <fullName evidence="2">Uncharacterized protein</fullName>
    </submittedName>
</protein>
<reference evidence="2" key="2">
    <citation type="submission" date="2008-12" db="EMBL/GenBank/DDBJ databases">
        <title>Improved gene annotation of the rice (Oryza sativa) genomes.</title>
        <authorList>
            <person name="Wang J."/>
            <person name="Li R."/>
            <person name="Fan W."/>
            <person name="Huang Q."/>
            <person name="Zhang J."/>
            <person name="Zhou Y."/>
            <person name="Hu Y."/>
            <person name="Zi S."/>
            <person name="Li J."/>
            <person name="Ni P."/>
            <person name="Zheng H."/>
            <person name="Zhang Y."/>
            <person name="Zhao M."/>
            <person name="Hao Q."/>
            <person name="McDermott J."/>
            <person name="Samudrala R."/>
            <person name="Kristiansen K."/>
            <person name="Wong G.K.-S."/>
        </authorList>
    </citation>
    <scope>NUCLEOTIDE SEQUENCE</scope>
</reference>
<feature type="region of interest" description="Disordered" evidence="1">
    <location>
        <begin position="1"/>
        <end position="38"/>
    </location>
</feature>
<name>A0A8J8XSY2_ORYSJ</name>
<dbReference type="EMBL" id="CM000149">
    <property type="protein sequence ID" value="EEE53510.1"/>
    <property type="molecule type" value="Genomic_DNA"/>
</dbReference>
<gene>
    <name evidence="2" type="ORF">OsJ_36686</name>
</gene>
<feature type="compositionally biased region" description="Basic residues" evidence="1">
    <location>
        <begin position="24"/>
        <end position="37"/>
    </location>
</feature>
<evidence type="ECO:0000256" key="1">
    <source>
        <dbReference type="SAM" id="MobiDB-lite"/>
    </source>
</evidence>
<sequence length="101" mass="10755">MGGSGATRLLHARTWVSTTAERPFRRRPSKARPRQRGRTMSIVAVGGEAEVAHAELPHDAVDPGVVDGEPDLERLELIETSTGHTSTLLMTGAGSIMGMPP</sequence>